<name>A0A1T3NT29_9ACTN</name>
<comment type="caution">
    <text evidence="2">The sequence shown here is derived from an EMBL/GenBank/DDBJ whole genome shotgun (WGS) entry which is preliminary data.</text>
</comment>
<evidence type="ECO:0000313" key="3">
    <source>
        <dbReference type="Proteomes" id="UP000190037"/>
    </source>
</evidence>
<dbReference type="InterPro" id="IPR004155">
    <property type="entry name" value="PBS_lyase_HEAT"/>
</dbReference>
<dbReference type="InterPro" id="IPR016024">
    <property type="entry name" value="ARM-type_fold"/>
</dbReference>
<accession>A0A1T3NT29</accession>
<dbReference type="STRING" id="159449.B4N89_03020"/>
<dbReference type="Pfam" id="PF13646">
    <property type="entry name" value="HEAT_2"/>
    <property type="match status" value="2"/>
</dbReference>
<evidence type="ECO:0000313" key="2">
    <source>
        <dbReference type="EMBL" id="OPC80057.1"/>
    </source>
</evidence>
<protein>
    <recommendedName>
        <fullName evidence="4">PBS lyase</fullName>
    </recommendedName>
</protein>
<dbReference type="RefSeq" id="WP_078974325.1">
    <property type="nucleotide sequence ID" value="NZ_MWQN01000001.1"/>
</dbReference>
<feature type="region of interest" description="Disordered" evidence="1">
    <location>
        <begin position="1134"/>
        <end position="1161"/>
    </location>
</feature>
<organism evidence="2 3">
    <name type="scientific">Embleya scabrispora</name>
    <dbReference type="NCBI Taxonomy" id="159449"/>
    <lineage>
        <taxon>Bacteria</taxon>
        <taxon>Bacillati</taxon>
        <taxon>Actinomycetota</taxon>
        <taxon>Actinomycetes</taxon>
        <taxon>Kitasatosporales</taxon>
        <taxon>Streptomycetaceae</taxon>
        <taxon>Embleya</taxon>
    </lineage>
</organism>
<gene>
    <name evidence="2" type="ORF">B4N89_03020</name>
</gene>
<dbReference type="SUPFAM" id="SSF48371">
    <property type="entry name" value="ARM repeat"/>
    <property type="match status" value="2"/>
</dbReference>
<dbReference type="Gene3D" id="1.25.10.10">
    <property type="entry name" value="Leucine-rich Repeat Variant"/>
    <property type="match status" value="2"/>
</dbReference>
<feature type="compositionally biased region" description="Basic and acidic residues" evidence="1">
    <location>
        <begin position="1149"/>
        <end position="1161"/>
    </location>
</feature>
<dbReference type="Proteomes" id="UP000190037">
    <property type="component" value="Unassembled WGS sequence"/>
</dbReference>
<proteinExistence type="predicted"/>
<dbReference type="OrthoDB" id="3272910at2"/>
<dbReference type="SMART" id="SM00567">
    <property type="entry name" value="EZ_HEAT"/>
    <property type="match status" value="6"/>
</dbReference>
<dbReference type="EMBL" id="MWQN01000001">
    <property type="protein sequence ID" value="OPC80057.1"/>
    <property type="molecule type" value="Genomic_DNA"/>
</dbReference>
<keyword evidence="3" id="KW-1185">Reference proteome</keyword>
<evidence type="ECO:0000256" key="1">
    <source>
        <dbReference type="SAM" id="MobiDB-lite"/>
    </source>
</evidence>
<dbReference type="InterPro" id="IPR011989">
    <property type="entry name" value="ARM-like"/>
</dbReference>
<evidence type="ECO:0008006" key="4">
    <source>
        <dbReference type="Google" id="ProtNLM"/>
    </source>
</evidence>
<reference evidence="2 3" key="1">
    <citation type="submission" date="2017-03" db="EMBL/GenBank/DDBJ databases">
        <title>Draft genome sequence of Streptomyces scabrisporus NF3, endophyte isolated from Amphipterygium adstringens.</title>
        <authorList>
            <person name="Vazquez M."/>
            <person name="Ceapa C.D."/>
            <person name="Rodriguez Luna D."/>
            <person name="Sanchez Esquivel S."/>
        </authorList>
    </citation>
    <scope>NUCLEOTIDE SEQUENCE [LARGE SCALE GENOMIC DNA]</scope>
    <source>
        <strain evidence="2 3">NF3</strain>
    </source>
</reference>
<sequence>MTIPGQDAVSLAVARAGAAWLSAYFDGVPCPIPVLRVLVAHGDPTLRHLGVVLLRERVGRPGGGADGEAAALLPHVSAGSAEAALVLAEVYARLRVPLPDRRAAGWPARVRIAWLRAEILARPEATVRAEPAGEELYRAVEGIDAGAVDDVGALLDGLSARPDPVLRAAALRVVRQALADALIGPGQARARLVELLDPAAGAEVVAGALAELAAPWAAEEIPAGMERALRRLLPEFPDAVEVAARFGTIGLLREVAADPGLPGRQRQRALAAIGDFAERGDVGELLGIAEADPLLFAESIVACLGAMHRRGHFVRDEDVPAVITMALADHRVAAVDVAIVLYTVRHEVLRVLSAVADDHPDWPRCVELLSALAAQGAPDLPVGDMLTARLAGDGRPEPVLAALRALRYTGAEEAVLAALPRAPRAALRALEAIGGPRTVTALREGLGVADPGGVVVPHLRGVADLALEVSWHLTDDPHRRRELRARLDRRALPERIAADLGMPDPDELALLTADIDADRPVAALCRIARNGDARTIPALADLLLRVVSDLVANRGEEIAEPVVPDEVVEAIGGLGERLYRRSALRPVYLLAATDPKAARAELVRGITLDVIDREGVTDAELVVLLELLSRGHEATGCGTHRARPGVKDRIHRLIRHRDPDVRKHAIALLARDPDAARSLSASLIPLTASADPRTVRQALRALGRMRARWAGEAIAACLEHPVMNVAKTAAEALIDAGTPRQVSALLGWLGRHDNPGLRDSLTAALGAVLGPAYRARVLEAAERATHARERALLIQALDREWSTGAMAALVRRGSPVAEPMLAGLARGDFELRDGGLPDLAEEFAAHDITVPKPAAEVSEEDRELRADLLTPARRRDHDVPAVVRLVRRGPKAATLDQQAVLRRALPQMLALARCRPADRAAVLRFVVAACPAPWSDAERAAFADAYDVLAAELGTVDGVGAILEAIAGSLAEIAAFDLARRIRALPDPAFAGRAPLAVLRGCGAVRTREDVERALAGARSGANPWEAEVALLDEAFRPEGGPDAGGSGARDLERVALLDAWRSGLDAAVRSPQTLAAFRAETETAADPDSRTRLAALIDAFPSAAPDTRAPLLDWLTRLQPIDAPPWMSAERAARARRSARTGAATRLPHAEDLDQPRSTPQRERLVALLAAADPRRRTAAAETLCDWAEPATRRVVLDAHLRGAVDLPAHLLRPLATTLLDLVDDTDPAGVLTRPDADLARTRAARLCAVMAPEDLERAAPQLVSWWEQGTPTVRAAVLSATRAMSADVLAEALRARLDAGALGCLDLLLDRTMRRTPELTETVRRLRAEGRMALADRLTLVGGVLRAPGPDRNGLALVSLRTRTVPPGAERPTRDGLIATVRADAPEQARRALSRLADEHGADPEVRALVAELLGHAHPRVRLHAHRISRRVLDRTEYLRHTEQLLDDPRRDVVRGAIRTLSHAGWQPAVPSLITLFADADPVIREAAGEGLARIGVAVLPALRKAAAHARPDRRGRYLELRDRIAAAPE</sequence>